<reference evidence="11" key="1">
    <citation type="submission" date="2019-06" db="EMBL/GenBank/DDBJ databases">
        <authorList>
            <person name="Gan P."/>
            <person name="Shirasu K."/>
        </authorList>
    </citation>
    <scope>NUCLEOTIDE SEQUENCE [LARGE SCALE GENOMIC DNA]</scope>
    <source>
        <strain evidence="11">CAD2</strain>
    </source>
</reference>
<dbReference type="EMBL" id="QPMT01000020">
    <property type="protein sequence ID" value="KAF4858532.1"/>
    <property type="molecule type" value="Genomic_DNA"/>
</dbReference>
<evidence type="ECO:0000256" key="8">
    <source>
        <dbReference type="ARBA" id="ARBA00023157"/>
    </source>
</evidence>
<organism evidence="11 12">
    <name type="scientific">Colletotrichum siamense</name>
    <name type="common">Anthracnose fungus</name>
    <dbReference type="NCBI Taxonomy" id="690259"/>
    <lineage>
        <taxon>Eukaryota</taxon>
        <taxon>Fungi</taxon>
        <taxon>Dikarya</taxon>
        <taxon>Ascomycota</taxon>
        <taxon>Pezizomycotina</taxon>
        <taxon>Sordariomycetes</taxon>
        <taxon>Hypocreomycetidae</taxon>
        <taxon>Glomerellales</taxon>
        <taxon>Glomerellaceae</taxon>
        <taxon>Colletotrichum</taxon>
        <taxon>Colletotrichum gloeosporioides species complex</taxon>
    </lineage>
</organism>
<keyword evidence="2" id="KW-0719">Serine esterase</keyword>
<dbReference type="GO" id="GO:0030600">
    <property type="term" value="F:feruloyl esterase activity"/>
    <property type="evidence" value="ECO:0007669"/>
    <property type="project" value="UniProtKB-EC"/>
</dbReference>
<dbReference type="GO" id="GO:0046872">
    <property type="term" value="F:metal ion binding"/>
    <property type="evidence" value="ECO:0007669"/>
    <property type="project" value="UniProtKB-KW"/>
</dbReference>
<comment type="caution">
    <text evidence="11">The sequence shown here is derived from an EMBL/GenBank/DDBJ whole genome shotgun (WGS) entry which is preliminary data.</text>
</comment>
<keyword evidence="3" id="KW-0858">Xylan degradation</keyword>
<dbReference type="InterPro" id="IPR011118">
    <property type="entry name" value="Tannase/feruloyl_esterase"/>
</dbReference>
<sequence>MVRRNFVDFAAQAIGAMATLADSQAGFQQYCEFFNASTSSIYGVSFASTYIPAGTELQLNEVDATCGIFTQAVSVNLCRVTGQVPTSNRSGFWFEAWLPEDWSGRFLATGNGGLGGCIQYYDVEYGASLGFATIATNNGHQGYTGAPFLHNLDVIQDFAYRSIEKGVSIGKQVAQEFYGRSHTKSYYLGCSTGGRQGLKAVQSFPDLFDGVVVGAPAIAWNNLTSWATRFYPLLGTTESATFIPLGMWPVIHQDILDQCDTLDGVADGILESPDLCDYNPEGLLCTEGDGQPSECLTATQLETLKSIYSPVLDAAGSLVYPKMQLGSEFTGAVDSYFSGAVSPVSDWWRYAIFNDSTWDPITFRPENYTVASGLNHFNIDTWEGDLRAFQSRGGKLLHWHGLADGILSSENSPRYYEHVSQTMGMNSDALDTFYRYVRVSGMSHCGSGNGATFIGHQSASTASLAPEENVLMAVVEWVENEVAPETIMGTRYINGSKDNGVDFQRRHCRWPYNNVYQGVGDYKDPNTWKCVL</sequence>
<evidence type="ECO:0000313" key="12">
    <source>
        <dbReference type="Proteomes" id="UP000711996"/>
    </source>
</evidence>
<protein>
    <recommendedName>
        <fullName evidence="10">Carboxylic ester hydrolase</fullName>
        <ecNumber evidence="10">3.1.1.-</ecNumber>
    </recommendedName>
</protein>
<keyword evidence="7" id="KW-0106">Calcium</keyword>
<keyword evidence="5" id="KW-0732">Signal</keyword>
<keyword evidence="3" id="KW-0119">Carbohydrate metabolism</keyword>
<dbReference type="Pfam" id="PF07519">
    <property type="entry name" value="Tannase"/>
    <property type="match status" value="1"/>
</dbReference>
<keyword evidence="3" id="KW-0624">Polysaccharide degradation</keyword>
<evidence type="ECO:0000256" key="4">
    <source>
        <dbReference type="ARBA" id="ARBA00022723"/>
    </source>
</evidence>
<dbReference type="InterPro" id="IPR029058">
    <property type="entry name" value="AB_hydrolase_fold"/>
</dbReference>
<keyword evidence="8" id="KW-1015">Disulfide bond</keyword>
<evidence type="ECO:0000256" key="9">
    <source>
        <dbReference type="ARBA" id="ARBA00034075"/>
    </source>
</evidence>
<keyword evidence="4" id="KW-0479">Metal-binding</keyword>
<keyword evidence="12" id="KW-1185">Reference proteome</keyword>
<gene>
    <name evidence="11" type="primary">faeB-1-3</name>
    <name evidence="11" type="ORF">CGCSCA2_v007197</name>
</gene>
<dbReference type="OrthoDB" id="3039123at2759"/>
<dbReference type="PANTHER" id="PTHR33938:SF15">
    <property type="entry name" value="FERULOYL ESTERASE B-RELATED"/>
    <property type="match status" value="1"/>
</dbReference>
<evidence type="ECO:0000256" key="2">
    <source>
        <dbReference type="ARBA" id="ARBA00022487"/>
    </source>
</evidence>
<dbReference type="AlphaFoldDB" id="A0A9P5ES89"/>
<evidence type="ECO:0000256" key="3">
    <source>
        <dbReference type="ARBA" id="ARBA00022651"/>
    </source>
</evidence>
<accession>A0A9P5ES89</accession>
<proteinExistence type="inferred from homology"/>
<evidence type="ECO:0000256" key="1">
    <source>
        <dbReference type="ARBA" id="ARBA00006249"/>
    </source>
</evidence>
<dbReference type="GO" id="GO:0045493">
    <property type="term" value="P:xylan catabolic process"/>
    <property type="evidence" value="ECO:0007669"/>
    <property type="project" value="UniProtKB-KW"/>
</dbReference>
<dbReference type="SUPFAM" id="SSF53474">
    <property type="entry name" value="alpha/beta-Hydrolases"/>
    <property type="match status" value="1"/>
</dbReference>
<name>A0A9P5ES89_COLSI</name>
<keyword evidence="6 10" id="KW-0378">Hydrolase</keyword>
<evidence type="ECO:0000256" key="6">
    <source>
        <dbReference type="ARBA" id="ARBA00022801"/>
    </source>
</evidence>
<evidence type="ECO:0000256" key="10">
    <source>
        <dbReference type="RuleBase" id="RU361238"/>
    </source>
</evidence>
<dbReference type="PANTHER" id="PTHR33938">
    <property type="entry name" value="FERULOYL ESTERASE B-RELATED"/>
    <property type="match status" value="1"/>
</dbReference>
<dbReference type="Gene3D" id="3.40.50.1820">
    <property type="entry name" value="alpha/beta hydrolase"/>
    <property type="match status" value="1"/>
</dbReference>
<evidence type="ECO:0000256" key="7">
    <source>
        <dbReference type="ARBA" id="ARBA00022837"/>
    </source>
</evidence>
<dbReference type="Proteomes" id="UP000711996">
    <property type="component" value="Unassembled WGS sequence"/>
</dbReference>
<comment type="similarity">
    <text evidence="1 10">Belongs to the tannase family.</text>
</comment>
<comment type="catalytic activity">
    <reaction evidence="9">
        <text>feruloyl-polysaccharide + H2O = ferulate + polysaccharide.</text>
        <dbReference type="EC" id="3.1.1.73"/>
    </reaction>
</comment>
<evidence type="ECO:0000256" key="5">
    <source>
        <dbReference type="ARBA" id="ARBA00022729"/>
    </source>
</evidence>
<dbReference type="EC" id="3.1.1.-" evidence="10"/>
<evidence type="ECO:0000313" key="11">
    <source>
        <dbReference type="EMBL" id="KAF4858532.1"/>
    </source>
</evidence>